<keyword evidence="3" id="KW-1185">Reference proteome</keyword>
<protein>
    <submittedName>
        <fullName evidence="2">Uncharacterized protein</fullName>
    </submittedName>
</protein>
<accession>A0A9P9DVK1</accession>
<keyword evidence="1" id="KW-0812">Transmembrane</keyword>
<dbReference type="EMBL" id="JAGMUV010000020">
    <property type="protein sequence ID" value="KAH7126036.1"/>
    <property type="molecule type" value="Genomic_DNA"/>
</dbReference>
<dbReference type="Proteomes" id="UP000738349">
    <property type="component" value="Unassembled WGS sequence"/>
</dbReference>
<dbReference type="AlphaFoldDB" id="A0A9P9DVK1"/>
<sequence length="139" mass="15288">MADTSILHIILAALAISVIPFRYILIQLAKLSSVTPEANIYIHEYYKVDAALLSLSLGCAGRAFCNLGMTAGSSDVDIFMAAVITFGAAGFTYYLYEMFPLEAYSGSSLPSPHKPLRYDEILDAGGWSDVAYWLWRCMI</sequence>
<name>A0A9P9DVK1_9HYPO</name>
<feature type="transmembrane region" description="Helical" evidence="1">
    <location>
        <begin position="76"/>
        <end position="96"/>
    </location>
</feature>
<evidence type="ECO:0000313" key="3">
    <source>
        <dbReference type="Proteomes" id="UP000738349"/>
    </source>
</evidence>
<keyword evidence="1" id="KW-0472">Membrane</keyword>
<proteinExistence type="predicted"/>
<gene>
    <name evidence="2" type="ORF">EDB81DRAFT_203097</name>
</gene>
<evidence type="ECO:0000256" key="1">
    <source>
        <dbReference type="SAM" id="Phobius"/>
    </source>
</evidence>
<evidence type="ECO:0000313" key="2">
    <source>
        <dbReference type="EMBL" id="KAH7126036.1"/>
    </source>
</evidence>
<comment type="caution">
    <text evidence="2">The sequence shown here is derived from an EMBL/GenBank/DDBJ whole genome shotgun (WGS) entry which is preliminary data.</text>
</comment>
<organism evidence="2 3">
    <name type="scientific">Dactylonectria macrodidyma</name>
    <dbReference type="NCBI Taxonomy" id="307937"/>
    <lineage>
        <taxon>Eukaryota</taxon>
        <taxon>Fungi</taxon>
        <taxon>Dikarya</taxon>
        <taxon>Ascomycota</taxon>
        <taxon>Pezizomycotina</taxon>
        <taxon>Sordariomycetes</taxon>
        <taxon>Hypocreomycetidae</taxon>
        <taxon>Hypocreales</taxon>
        <taxon>Nectriaceae</taxon>
        <taxon>Dactylonectria</taxon>
    </lineage>
</organism>
<feature type="transmembrane region" description="Helical" evidence="1">
    <location>
        <begin position="6"/>
        <end position="25"/>
    </location>
</feature>
<reference evidence="2" key="1">
    <citation type="journal article" date="2021" name="Nat. Commun.">
        <title>Genetic determinants of endophytism in the Arabidopsis root mycobiome.</title>
        <authorList>
            <person name="Mesny F."/>
            <person name="Miyauchi S."/>
            <person name="Thiergart T."/>
            <person name="Pickel B."/>
            <person name="Atanasova L."/>
            <person name="Karlsson M."/>
            <person name="Huettel B."/>
            <person name="Barry K.W."/>
            <person name="Haridas S."/>
            <person name="Chen C."/>
            <person name="Bauer D."/>
            <person name="Andreopoulos W."/>
            <person name="Pangilinan J."/>
            <person name="LaButti K."/>
            <person name="Riley R."/>
            <person name="Lipzen A."/>
            <person name="Clum A."/>
            <person name="Drula E."/>
            <person name="Henrissat B."/>
            <person name="Kohler A."/>
            <person name="Grigoriev I.V."/>
            <person name="Martin F.M."/>
            <person name="Hacquard S."/>
        </authorList>
    </citation>
    <scope>NUCLEOTIDE SEQUENCE</scope>
    <source>
        <strain evidence="2">MPI-CAGE-AT-0147</strain>
    </source>
</reference>
<keyword evidence="1" id="KW-1133">Transmembrane helix</keyword>